<sequence>MQKKLIILCLAFTFYALQLKAQDTKKEAERIKTKMEAFTSKTGTITKFTDKYLPKLNTTYGSAETRVRMVKSGSLTGYFYQIVKESKYSGTTASIEYNDLIEVIKAIKVLKADAIKDAIENSDYLENKFVTTDGFQVGYFISNGATKWYLTLEKYGSDNTLFIDTGDIIETAFSEAKTKIDDIKTQLSF</sequence>
<gene>
    <name evidence="2" type="ORF">SAMN05421788_103268</name>
</gene>
<keyword evidence="1" id="KW-0732">Signal</keyword>
<evidence type="ECO:0000256" key="1">
    <source>
        <dbReference type="SAM" id="SignalP"/>
    </source>
</evidence>
<feature type="signal peptide" evidence="1">
    <location>
        <begin position="1"/>
        <end position="21"/>
    </location>
</feature>
<evidence type="ECO:0000313" key="3">
    <source>
        <dbReference type="Proteomes" id="UP000186917"/>
    </source>
</evidence>
<reference evidence="3" key="1">
    <citation type="submission" date="2017-01" db="EMBL/GenBank/DDBJ databases">
        <authorList>
            <person name="Varghese N."/>
            <person name="Submissions S."/>
        </authorList>
    </citation>
    <scope>NUCLEOTIDE SEQUENCE [LARGE SCALE GENOMIC DNA]</scope>
    <source>
        <strain evidence="3">DSM 21054</strain>
    </source>
</reference>
<accession>A0A1N7P7K3</accession>
<protein>
    <submittedName>
        <fullName evidence="2">Uncharacterized protein</fullName>
    </submittedName>
</protein>
<dbReference type="RefSeq" id="WP_076379053.1">
    <property type="nucleotide sequence ID" value="NZ_AP017422.1"/>
</dbReference>
<evidence type="ECO:0000313" key="2">
    <source>
        <dbReference type="EMBL" id="SIT06635.1"/>
    </source>
</evidence>
<dbReference type="AlphaFoldDB" id="A0A1N7P7K3"/>
<dbReference type="Proteomes" id="UP000186917">
    <property type="component" value="Unassembled WGS sequence"/>
</dbReference>
<feature type="chain" id="PRO_5013337800" evidence="1">
    <location>
        <begin position="22"/>
        <end position="189"/>
    </location>
</feature>
<dbReference type="EMBL" id="FTOR01000003">
    <property type="protein sequence ID" value="SIT06635.1"/>
    <property type="molecule type" value="Genomic_DNA"/>
</dbReference>
<organism evidence="2 3">
    <name type="scientific">Filimonas lacunae</name>
    <dbReference type="NCBI Taxonomy" id="477680"/>
    <lineage>
        <taxon>Bacteria</taxon>
        <taxon>Pseudomonadati</taxon>
        <taxon>Bacteroidota</taxon>
        <taxon>Chitinophagia</taxon>
        <taxon>Chitinophagales</taxon>
        <taxon>Chitinophagaceae</taxon>
        <taxon>Filimonas</taxon>
    </lineage>
</organism>
<name>A0A1N7P7K3_9BACT</name>
<keyword evidence="3" id="KW-1185">Reference proteome</keyword>
<proteinExistence type="predicted"/>